<gene>
    <name evidence="1" type="ORF">FE257_004957</name>
</gene>
<name>A0AAD4CAG8_ASPNN</name>
<comment type="caution">
    <text evidence="1">The sequence shown here is derived from an EMBL/GenBank/DDBJ whole genome shotgun (WGS) entry which is preliminary data.</text>
</comment>
<reference evidence="1" key="1">
    <citation type="journal article" date="2019" name="Beilstein J. Org. Chem.">
        <title>Nanangenines: drimane sesquiterpenoids as the dominant metabolite cohort of a novel Australian fungus, Aspergillus nanangensis.</title>
        <authorList>
            <person name="Lacey H.J."/>
            <person name="Gilchrist C.L.M."/>
            <person name="Crombie A."/>
            <person name="Kalaitzis J.A."/>
            <person name="Vuong D."/>
            <person name="Rutledge P.J."/>
            <person name="Turner P."/>
            <person name="Pitt J.I."/>
            <person name="Lacey E."/>
            <person name="Chooi Y.H."/>
            <person name="Piggott A.M."/>
        </authorList>
    </citation>
    <scope>NUCLEOTIDE SEQUENCE</scope>
    <source>
        <strain evidence="1">MST-FP2251</strain>
    </source>
</reference>
<accession>A0AAD4CAG8</accession>
<keyword evidence="2" id="KW-1185">Reference proteome</keyword>
<reference evidence="1" key="2">
    <citation type="submission" date="2020-02" db="EMBL/GenBank/DDBJ databases">
        <authorList>
            <person name="Gilchrist C.L.M."/>
            <person name="Chooi Y.-H."/>
        </authorList>
    </citation>
    <scope>NUCLEOTIDE SEQUENCE</scope>
    <source>
        <strain evidence="1">MST-FP2251</strain>
    </source>
</reference>
<proteinExistence type="predicted"/>
<dbReference type="AlphaFoldDB" id="A0AAD4CAG8"/>
<sequence length="191" mass="21427">MAAWLDLTHDVRGWSLLDTGRMDDIVQSMSHPATQYPSICSFLGNTSRLSALRALFPQNNVTRRGPASLVQLHLSTTTARSEHPVWFTETSFAHPSTLDGPFMNPSANRPRHCPVQQNQWETSINIKDHILIRLVFPWTHVACFFVDGESKLNTVAHWLKASQGGIHTSPSDITSRMRVILNLTSPTATYH</sequence>
<organism evidence="1 2">
    <name type="scientific">Aspergillus nanangensis</name>
    <dbReference type="NCBI Taxonomy" id="2582783"/>
    <lineage>
        <taxon>Eukaryota</taxon>
        <taxon>Fungi</taxon>
        <taxon>Dikarya</taxon>
        <taxon>Ascomycota</taxon>
        <taxon>Pezizomycotina</taxon>
        <taxon>Eurotiomycetes</taxon>
        <taxon>Eurotiomycetidae</taxon>
        <taxon>Eurotiales</taxon>
        <taxon>Aspergillaceae</taxon>
        <taxon>Aspergillus</taxon>
        <taxon>Aspergillus subgen. Circumdati</taxon>
    </lineage>
</organism>
<protein>
    <submittedName>
        <fullName evidence="1">Uncharacterized protein</fullName>
    </submittedName>
</protein>
<evidence type="ECO:0000313" key="1">
    <source>
        <dbReference type="EMBL" id="KAF9882845.1"/>
    </source>
</evidence>
<evidence type="ECO:0000313" key="2">
    <source>
        <dbReference type="Proteomes" id="UP001194746"/>
    </source>
</evidence>
<dbReference type="Proteomes" id="UP001194746">
    <property type="component" value="Unassembled WGS sequence"/>
</dbReference>
<dbReference type="EMBL" id="VCAU01000208">
    <property type="protein sequence ID" value="KAF9882845.1"/>
    <property type="molecule type" value="Genomic_DNA"/>
</dbReference>